<keyword evidence="5" id="KW-0862">Zinc</keyword>
<reference evidence="10 11" key="1">
    <citation type="submission" date="2011-09" db="EMBL/GenBank/DDBJ databases">
        <authorList>
            <person name="Weinstock G."/>
            <person name="Sodergren E."/>
            <person name="Clifton S."/>
            <person name="Fulton L."/>
            <person name="Fulton B."/>
            <person name="Courtney L."/>
            <person name="Fronick C."/>
            <person name="Harrison M."/>
            <person name="Strong C."/>
            <person name="Farmer C."/>
            <person name="Delahaunty K."/>
            <person name="Markovic C."/>
            <person name="Hall O."/>
            <person name="Minx P."/>
            <person name="Tomlinson C."/>
            <person name="Mitreva M."/>
            <person name="Hou S."/>
            <person name="Chen J."/>
            <person name="Wollam A."/>
            <person name="Pepin K.H."/>
            <person name="Johnson M."/>
            <person name="Bhonagiri V."/>
            <person name="Zhang X."/>
            <person name="Suruliraj S."/>
            <person name="Warren W."/>
            <person name="Chinwalla A."/>
            <person name="Mardis E.R."/>
            <person name="Wilson R.K."/>
        </authorList>
    </citation>
    <scope>NUCLEOTIDE SEQUENCE [LARGE SCALE GENOMIC DNA]</scope>
    <source>
        <strain evidence="10 11">F0435</strain>
    </source>
</reference>
<dbReference type="Gene3D" id="3.40.50.720">
    <property type="entry name" value="NAD(P)-binding Rossmann-like Domain"/>
    <property type="match status" value="1"/>
</dbReference>
<gene>
    <name evidence="10" type="ORF">HMPREF9104_01057</name>
</gene>
<dbReference type="Pfam" id="PF08240">
    <property type="entry name" value="ADH_N"/>
    <property type="match status" value="1"/>
</dbReference>
<dbReference type="STRING" id="797516.HMPREF9104_01057"/>
<dbReference type="InterPro" id="IPR020843">
    <property type="entry name" value="ER"/>
</dbReference>
<dbReference type="NCBIfam" id="TIGR02822">
    <property type="entry name" value="adh_fam_2"/>
    <property type="match status" value="1"/>
</dbReference>
<evidence type="ECO:0000256" key="2">
    <source>
        <dbReference type="ARBA" id="ARBA00008072"/>
    </source>
</evidence>
<evidence type="ECO:0000256" key="5">
    <source>
        <dbReference type="ARBA" id="ARBA00022833"/>
    </source>
</evidence>
<comment type="caution">
    <text evidence="10">The sequence shown here is derived from an EMBL/GenBank/DDBJ whole genome shotgun (WGS) entry which is preliminary data.</text>
</comment>
<dbReference type="Gene3D" id="3.90.180.10">
    <property type="entry name" value="Medium-chain alcohol dehydrogenases, catalytic domain"/>
    <property type="match status" value="1"/>
</dbReference>
<dbReference type="AlphaFoldDB" id="H1LEN1"/>
<comment type="catalytic activity">
    <reaction evidence="7">
        <text>a secondary alcohol + NAD(+) = a ketone + NADH + H(+)</text>
        <dbReference type="Rhea" id="RHEA:10740"/>
        <dbReference type="ChEBI" id="CHEBI:15378"/>
        <dbReference type="ChEBI" id="CHEBI:17087"/>
        <dbReference type="ChEBI" id="CHEBI:35681"/>
        <dbReference type="ChEBI" id="CHEBI:57540"/>
        <dbReference type="ChEBI" id="CHEBI:57945"/>
        <dbReference type="EC" id="1.1.1.1"/>
    </reaction>
</comment>
<dbReference type="InterPro" id="IPR011032">
    <property type="entry name" value="GroES-like_sf"/>
</dbReference>
<dbReference type="InterPro" id="IPR036291">
    <property type="entry name" value="NAD(P)-bd_dom_sf"/>
</dbReference>
<comment type="similarity">
    <text evidence="2">Belongs to the zinc-containing alcohol dehydrogenase family.</text>
</comment>
<dbReference type="CDD" id="cd08298">
    <property type="entry name" value="CAD2"/>
    <property type="match status" value="1"/>
</dbReference>
<accession>H1LEN1</accession>
<keyword evidence="4" id="KW-0479">Metal-binding</keyword>
<dbReference type="PANTHER" id="PTHR42940">
    <property type="entry name" value="ALCOHOL DEHYDROGENASE 1-RELATED"/>
    <property type="match status" value="1"/>
</dbReference>
<evidence type="ECO:0000313" key="10">
    <source>
        <dbReference type="EMBL" id="EHO52337.1"/>
    </source>
</evidence>
<keyword evidence="6" id="KW-0560">Oxidoreductase</keyword>
<evidence type="ECO:0000256" key="6">
    <source>
        <dbReference type="ARBA" id="ARBA00023002"/>
    </source>
</evidence>
<comment type="catalytic activity">
    <reaction evidence="8">
        <text>a primary alcohol + NAD(+) = an aldehyde + NADH + H(+)</text>
        <dbReference type="Rhea" id="RHEA:10736"/>
        <dbReference type="ChEBI" id="CHEBI:15378"/>
        <dbReference type="ChEBI" id="CHEBI:15734"/>
        <dbReference type="ChEBI" id="CHEBI:17478"/>
        <dbReference type="ChEBI" id="CHEBI:57540"/>
        <dbReference type="ChEBI" id="CHEBI:57945"/>
        <dbReference type="EC" id="1.1.1.1"/>
    </reaction>
</comment>
<dbReference type="Proteomes" id="UP000005025">
    <property type="component" value="Unassembled WGS sequence"/>
</dbReference>
<protein>
    <recommendedName>
        <fullName evidence="3">alcohol dehydrogenase</fullName>
        <ecNumber evidence="3">1.1.1.1</ecNumber>
    </recommendedName>
</protein>
<dbReference type="EMBL" id="AGRJ01000107">
    <property type="protein sequence ID" value="EHO52337.1"/>
    <property type="molecule type" value="Genomic_DNA"/>
</dbReference>
<dbReference type="InterPro" id="IPR014187">
    <property type="entry name" value="ADH_Zn_typ-2"/>
</dbReference>
<feature type="domain" description="Enoyl reductase (ER)" evidence="9">
    <location>
        <begin position="45"/>
        <end position="363"/>
    </location>
</feature>
<evidence type="ECO:0000256" key="3">
    <source>
        <dbReference type="ARBA" id="ARBA00013190"/>
    </source>
</evidence>
<evidence type="ECO:0000256" key="4">
    <source>
        <dbReference type="ARBA" id="ARBA00022723"/>
    </source>
</evidence>
<dbReference type="GO" id="GO:0046872">
    <property type="term" value="F:metal ion binding"/>
    <property type="evidence" value="ECO:0007669"/>
    <property type="project" value="UniProtKB-KW"/>
</dbReference>
<dbReference type="HOGENOM" id="CLU_026673_20_7_9"/>
<dbReference type="SMART" id="SM00829">
    <property type="entry name" value="PKS_ER"/>
    <property type="match status" value="1"/>
</dbReference>
<comment type="cofactor">
    <cofactor evidence="1">
        <name>Zn(2+)</name>
        <dbReference type="ChEBI" id="CHEBI:29105"/>
    </cofactor>
</comment>
<dbReference type="SUPFAM" id="SSF50129">
    <property type="entry name" value="GroES-like"/>
    <property type="match status" value="1"/>
</dbReference>
<organism evidence="10 11">
    <name type="scientific">Lentilactobacillus kisonensis F0435</name>
    <dbReference type="NCBI Taxonomy" id="797516"/>
    <lineage>
        <taxon>Bacteria</taxon>
        <taxon>Bacillati</taxon>
        <taxon>Bacillota</taxon>
        <taxon>Bacilli</taxon>
        <taxon>Lactobacillales</taxon>
        <taxon>Lactobacillaceae</taxon>
        <taxon>Lentilactobacillus</taxon>
    </lineage>
</organism>
<dbReference type="SUPFAM" id="SSF51735">
    <property type="entry name" value="NAD(P)-binding Rossmann-fold domains"/>
    <property type="match status" value="1"/>
</dbReference>
<dbReference type="InterPro" id="IPR013154">
    <property type="entry name" value="ADH-like_N"/>
</dbReference>
<evidence type="ECO:0000256" key="7">
    <source>
        <dbReference type="ARBA" id="ARBA00049164"/>
    </source>
</evidence>
<evidence type="ECO:0000259" key="9">
    <source>
        <dbReference type="SMART" id="SM00829"/>
    </source>
</evidence>
<dbReference type="GO" id="GO:0005737">
    <property type="term" value="C:cytoplasm"/>
    <property type="evidence" value="ECO:0007669"/>
    <property type="project" value="TreeGrafter"/>
</dbReference>
<sequence>MISEIIIESRHLIMKSQETIDPVTSETIPTKMKAWEIIKPGSINSQTSPLRFTTKPVPTPNRGEVLVKVITCGVCHTDLHVTEGDLPVHKEDLTPGHEIVGRVVKNGPETSRFKLGDRIGIPWLRWTCGVCEYCRAGRENLCPNSRYTGWDHDGGYAEYTTVPEGFAYRIPARFDSATAAPLLCAGIIGYRAFERANVPAGGRLGLYGFGGSAHLTAQIAMKQGIEVHVLTRGKDARKFALQLGAASARGAYDLPPVKLDSAINYTPVGDIVPKALEALKPGGTLAMAGIHSTDIPQLSYPEHIFHEKNLTSVESNTRRDGEAFLTLADRLDIHPEITEYPLAKADDALRYLSHGDIKGACVLRVSEG</sequence>
<dbReference type="PANTHER" id="PTHR42940:SF8">
    <property type="entry name" value="VACUOLAR PROTEIN SORTING-ASSOCIATED PROTEIN 11"/>
    <property type="match status" value="1"/>
</dbReference>
<dbReference type="GO" id="GO:0004022">
    <property type="term" value="F:alcohol dehydrogenase (NAD+) activity"/>
    <property type="evidence" value="ECO:0007669"/>
    <property type="project" value="UniProtKB-EC"/>
</dbReference>
<dbReference type="PATRIC" id="fig|797516.3.peg.937"/>
<evidence type="ECO:0000313" key="11">
    <source>
        <dbReference type="Proteomes" id="UP000005025"/>
    </source>
</evidence>
<name>H1LEN1_9LACO</name>
<dbReference type="EC" id="1.1.1.1" evidence="3"/>
<evidence type="ECO:0000256" key="1">
    <source>
        <dbReference type="ARBA" id="ARBA00001947"/>
    </source>
</evidence>
<evidence type="ECO:0000256" key="8">
    <source>
        <dbReference type="ARBA" id="ARBA00049243"/>
    </source>
</evidence>
<proteinExistence type="inferred from homology"/>